<dbReference type="EMBL" id="AWQQ01000114">
    <property type="protein sequence ID" value="PHJ37168.1"/>
    <property type="molecule type" value="Genomic_DNA"/>
</dbReference>
<feature type="region of interest" description="Disordered" evidence="1">
    <location>
        <begin position="1"/>
        <end position="20"/>
    </location>
</feature>
<dbReference type="Proteomes" id="UP000222564">
    <property type="component" value="Unassembled WGS sequence"/>
</dbReference>
<sequence>MSDELKETENPETASEENSDVISSSFFKRRGLLVEFEFVTLQPSNTSGATSIPLTTTPTTIASLTGDDALNIFVVCSRVWLTATVGWQAITNVGNKVDVLFKIFRDAPVTGPLIFSCRQSANAAEENFETTTFTHVDLPLIPLNPCDDFHHPEKVSYFLTAELPLAGSQANVIGPITFTGAQILPNFK</sequence>
<evidence type="ECO:0000256" key="1">
    <source>
        <dbReference type="SAM" id="MobiDB-lite"/>
    </source>
</evidence>
<organism evidence="3 4">
    <name type="scientific">Desulforamulus profundi</name>
    <dbReference type="NCBI Taxonomy" id="1383067"/>
    <lineage>
        <taxon>Bacteria</taxon>
        <taxon>Bacillati</taxon>
        <taxon>Bacillota</taxon>
        <taxon>Clostridia</taxon>
        <taxon>Eubacteriales</taxon>
        <taxon>Peptococcaceae</taxon>
        <taxon>Desulforamulus</taxon>
    </lineage>
</organism>
<dbReference type="EMBL" id="AWQQ01000141">
    <property type="protein sequence ID" value="PHJ36915.1"/>
    <property type="molecule type" value="Genomic_DNA"/>
</dbReference>
<gene>
    <name evidence="3" type="ORF">P378_17950</name>
    <name evidence="2" type="ORF">P378_19500</name>
</gene>
<proteinExistence type="predicted"/>
<comment type="caution">
    <text evidence="3">The sequence shown here is derived from an EMBL/GenBank/DDBJ whole genome shotgun (WGS) entry which is preliminary data.</text>
</comment>
<name>A0A2C6MAX9_9FIRM</name>
<keyword evidence="4" id="KW-1185">Reference proteome</keyword>
<evidence type="ECO:0000313" key="3">
    <source>
        <dbReference type="EMBL" id="PHJ37168.1"/>
    </source>
</evidence>
<dbReference type="AlphaFoldDB" id="A0A2C6MAX9"/>
<dbReference type="RefSeq" id="WP_099083954.1">
    <property type="nucleotide sequence ID" value="NZ_AWQQ01000114.1"/>
</dbReference>
<dbReference type="OrthoDB" id="1683055at2"/>
<evidence type="ECO:0000313" key="2">
    <source>
        <dbReference type="EMBL" id="PHJ36915.1"/>
    </source>
</evidence>
<accession>A0A2C6MAX9</accession>
<reference evidence="3 4" key="1">
    <citation type="submission" date="2013-09" db="EMBL/GenBank/DDBJ databases">
        <title>Biodegradation of hydrocarbons in the deep terrestrial subsurface : characterization of a microbial consortium composed of two Desulfotomaculum species originating from a deep geological formation.</title>
        <authorList>
            <person name="Aullo T."/>
            <person name="Berlendis S."/>
            <person name="Lascourreges J.-F."/>
            <person name="Dessort D."/>
            <person name="Saint-Laurent S."/>
            <person name="Schraauwers B."/>
            <person name="Mas J."/>
            <person name="Magot M."/>
            <person name="Ranchou-Peyruse A."/>
        </authorList>
    </citation>
    <scope>NUCLEOTIDE SEQUENCE [LARGE SCALE GENOMIC DNA]</scope>
    <source>
        <strain evidence="3 4">Bs107</strain>
    </source>
</reference>
<evidence type="ECO:0000313" key="4">
    <source>
        <dbReference type="Proteomes" id="UP000222564"/>
    </source>
</evidence>
<protein>
    <submittedName>
        <fullName evidence="3">Uncharacterized protein</fullName>
    </submittedName>
</protein>